<keyword evidence="2" id="KW-1185">Reference proteome</keyword>
<dbReference type="RefSeq" id="WP_066060267.1">
    <property type="nucleotide sequence ID" value="NZ_CP013015.1"/>
</dbReference>
<dbReference type="PANTHER" id="PTHR30217">
    <property type="entry name" value="PEPTIDASE U32 FAMILY"/>
    <property type="match status" value="1"/>
</dbReference>
<dbReference type="InterPro" id="IPR001539">
    <property type="entry name" value="Peptidase_U32"/>
</dbReference>
<dbReference type="AlphaFoldDB" id="A0A7U4QIG0"/>
<dbReference type="GO" id="GO:0008233">
    <property type="term" value="F:peptidase activity"/>
    <property type="evidence" value="ECO:0007669"/>
    <property type="project" value="UniProtKB-KW"/>
</dbReference>
<keyword evidence="1" id="KW-0378">Hydrolase</keyword>
<dbReference type="EMBL" id="CP013015">
    <property type="protein sequence ID" value="AMM39949.1"/>
    <property type="molecule type" value="Genomic_DNA"/>
</dbReference>
<protein>
    <submittedName>
        <fullName evidence="1">Collagenase-like protease</fullName>
    </submittedName>
</protein>
<accession>A0A7U4QIG0</accession>
<keyword evidence="1" id="KW-0645">Protease</keyword>
<reference evidence="1 2" key="1">
    <citation type="submission" date="2015-10" db="EMBL/GenBank/DDBJ databases">
        <title>Candidatus Desulfofervidus auxilii, a hydrogenotrophic sulfate-reducing bacterium involved in the thermophilic anaerobic oxidation of methane.</title>
        <authorList>
            <person name="Krukenberg V."/>
            <person name="Richter M."/>
            <person name="Wegener G."/>
        </authorList>
    </citation>
    <scope>NUCLEOTIDE SEQUENCE [LARGE SCALE GENOMIC DNA]</scope>
    <source>
        <strain evidence="1 2">HS1</strain>
    </source>
</reference>
<dbReference type="OrthoDB" id="9807498at2"/>
<dbReference type="GO" id="GO:0006508">
    <property type="term" value="P:proteolysis"/>
    <property type="evidence" value="ECO:0007669"/>
    <property type="project" value="UniProtKB-KW"/>
</dbReference>
<proteinExistence type="predicted"/>
<name>A0A7U4QIG0_DESA2</name>
<sequence length="678" mass="77236">MEILAPAGNFEAFFAAIEKGADAVYVGIKGFSARAYARNFSLKELNFLVAFAHQKGRKVFVALNSLIKENEWPEIIKIALALNQIKPDALIIQDLGIFWLFKNKFPHLPLHASTLMNCHNLTGVKKLAEMGFRRVVLARELTLDEITTIKKNTSVELEIFVHGALCFSYSGLCLASSYIGGQSGLRGRCRQPCRFLYQWGKEKGYFLSCGDLSALELIPQLQKLDITSVKIEGRMKSAEYVASVVEAYRLVRDASGDEKKSALEYAKSLILQAGGRKLTKGFFLGINPKDVINPKQPGAFGLYVGRVIRKEKGEIFLLPETEIQIGDRLRAQNESVGKGVSWKVKKLEKAGNLLKINAPEEIELGYLLFKTITPEIKIAKSDKKLKSKLKQLVAPIKFKPSSSKEKHLSQWIYTQGLKKSQKVSKKIIWWIRHEEIDYFLQHPLPSNSIPILSLNFQIYPKLVSNFRKLLNKFPNIVLSLPPIILPQQLNFFKRAIVHLSNLGFQHWHLANIGHFLLLDGIKDLILSSDYTLNIANHLALRSLKSLGIRNLTLSLELDRETIRKIINYWSPQNLIIMVYTRPPLWTSRFSLKPFWQNAPLVSPLGESFYPIIRDEITYILPETPISLGPYLKELQSLGISQFGIDLRYILRNKINKIVTKKGIFLPREYSFNYKRKWA</sequence>
<organism evidence="1 2">
    <name type="scientific">Desulfofervidus auxilii</name>
    <dbReference type="NCBI Taxonomy" id="1621989"/>
    <lineage>
        <taxon>Bacteria</taxon>
        <taxon>Pseudomonadati</taxon>
        <taxon>Thermodesulfobacteriota</taxon>
        <taxon>Candidatus Desulfofervidia</taxon>
        <taxon>Candidatus Desulfofervidales</taxon>
        <taxon>Candidatus Desulfofervidaceae</taxon>
        <taxon>Candidatus Desulfofervidus</taxon>
    </lineage>
</organism>
<gene>
    <name evidence="1" type="ORF">HS1_000143</name>
</gene>
<evidence type="ECO:0000313" key="1">
    <source>
        <dbReference type="EMBL" id="AMM39949.1"/>
    </source>
</evidence>
<dbReference type="PANTHER" id="PTHR30217:SF10">
    <property type="entry name" value="23S RRNA 5-HYDROXYCYTIDINE C2501 SYNTHASE"/>
    <property type="match status" value="1"/>
</dbReference>
<evidence type="ECO:0000313" key="2">
    <source>
        <dbReference type="Proteomes" id="UP000070560"/>
    </source>
</evidence>
<dbReference type="Proteomes" id="UP000070560">
    <property type="component" value="Chromosome"/>
</dbReference>
<dbReference type="KEGG" id="daw:HS1_000143"/>
<dbReference type="InterPro" id="IPR051454">
    <property type="entry name" value="RNA/ubiquinone_mod_enzymes"/>
</dbReference>
<dbReference type="Pfam" id="PF01136">
    <property type="entry name" value="Peptidase_U32"/>
    <property type="match status" value="1"/>
</dbReference>